<evidence type="ECO:0000313" key="2">
    <source>
        <dbReference type="Proteomes" id="UP001165042"/>
    </source>
</evidence>
<gene>
    <name evidence="1" type="ORF">Aglo03_25840</name>
</gene>
<comment type="caution">
    <text evidence="1">The sequence shown here is derived from an EMBL/GenBank/DDBJ whole genome shotgun (WGS) entry which is preliminary data.</text>
</comment>
<accession>A0A9W6QNQ6</accession>
<dbReference type="EMBL" id="BSSD01000003">
    <property type="protein sequence ID" value="GLW91768.1"/>
    <property type="molecule type" value="Genomic_DNA"/>
</dbReference>
<evidence type="ECO:0008006" key="3">
    <source>
        <dbReference type="Google" id="ProtNLM"/>
    </source>
</evidence>
<sequence length="1263" mass="129666">MTPGPQGPGVTVSAGEVVALLTGDRTRLLSELKAGRVDVARFKRDIQGSPVKIDASLASLDRALKQARDRYEATARAIERRDIKVGVDVSEVQRAAAKADAALKQSAEQTRARFRQLLTDAVSTGAGVSAALGRVGLAQLGGTAATGGAVALLGMVRNLAGGLLLLPAAGAAAAAGIGTAVVAFQGMKDAMDAETPADWAKALRNLSPEARAVAVAVKALSGETRALRLDVQDEFFRGMADEVRDLGHDYLPVMRRGLVDVAAAMNRGARSFADFLRQKQSLADTALILDNTATAFDRAAPAGTAFASILRDVTATGSELLPGLSEGLGTAASRWAGMVSQARESGALSQWMRDGITTAEQLGSVVGNLAGTVGAVMDAGKASGASLLSTLEEITGQLEAGAKSAEGQRIIGSLLSDAHDAAMLLLPVLAAAARVAADDLAPALLEIGKTAAPAVEHAVTGFGDAVSEASPGLNAFVGGMAAMVDTAADALPVAGRLANVVGTVLGGALDVAWTALGGVVRLLDGLPTPLLAAAAAMLVMRLNQDRATAGAGSLRDAWSRMGEQARVQQSLAAAQGESLSRIGAQMAVLESRVPAVGRMADAYRTWSTRVQETVAAHGAMMVGMGGVDGKMSATATAVDRATTAVGRLGGVATGAAAAGISGLKSAAGGLMGALGGPWGLAIGAATAVLGILISKQQEAAAAAAAHKARVSALADTLDRQTGAVTKATREMQAKQLAEKGLFSTGLQLGISQTQLLDAFTGQAPAINAVNARLREHARTVVSGSEYYRDFIDITGESKDSLDLLTESALGNSSATKELADRTDSHTASIEAFAKGALSADPALRTLAQSLGMTTDELQTAKIGTKDAAAAMGGATKEASAMEVAVTALGSGVDGAAEDVRGLASALEALAGDMLTQEEAAQKVNDLTRDLGKAFKEAAAEAKAAKRDMVDASGAIDTTTAAGSRLQDAVANLAVAYRNQYAATLQATGSHDQAAAAANKARAELIKEADAAGLSADAAVQLANNYGLIPEFVRTQILQPGMSAGQRGMELLRDKILDVPDNKSVIVSSNAAPVIGLVESLGYKVEHLKDGRFRVIADTDDADTAVNNFIARNSRRTITIGVTTAQSAAGVWRPGPQMAEGGILRYFADGGVHGAGMSPMSMTPSIVSSYKRTGVKRVIGDNPTFDEAYNVMDPHNPKSQAILDYQINKLRPEWAKGRTAAPSVRTTNVDRRRTVTYNINGPDARAVAREVRDLMRAEESLYGA</sequence>
<evidence type="ECO:0000313" key="1">
    <source>
        <dbReference type="EMBL" id="GLW91768.1"/>
    </source>
</evidence>
<reference evidence="1" key="1">
    <citation type="submission" date="2023-02" db="EMBL/GenBank/DDBJ databases">
        <title>Actinokineospora globicatena NBRC 15670.</title>
        <authorList>
            <person name="Ichikawa N."/>
            <person name="Sato H."/>
            <person name="Tonouchi N."/>
        </authorList>
    </citation>
    <scope>NUCLEOTIDE SEQUENCE</scope>
    <source>
        <strain evidence="1">NBRC 15670</strain>
    </source>
</reference>
<name>A0A9W6QNQ6_9PSEU</name>
<organism evidence="1 2">
    <name type="scientific">Actinokineospora globicatena</name>
    <dbReference type="NCBI Taxonomy" id="103729"/>
    <lineage>
        <taxon>Bacteria</taxon>
        <taxon>Bacillati</taxon>
        <taxon>Actinomycetota</taxon>
        <taxon>Actinomycetes</taxon>
        <taxon>Pseudonocardiales</taxon>
        <taxon>Pseudonocardiaceae</taxon>
        <taxon>Actinokineospora</taxon>
    </lineage>
</organism>
<dbReference type="AlphaFoldDB" id="A0A9W6QNQ6"/>
<proteinExistence type="predicted"/>
<dbReference type="Proteomes" id="UP001165042">
    <property type="component" value="Unassembled WGS sequence"/>
</dbReference>
<protein>
    <recommendedName>
        <fullName evidence="3">Phage-related minor tail protein</fullName>
    </recommendedName>
</protein>
<keyword evidence="2" id="KW-1185">Reference proteome</keyword>